<feature type="region of interest" description="Disordered" evidence="11">
    <location>
        <begin position="1098"/>
        <end position="1214"/>
    </location>
</feature>
<dbReference type="Pfam" id="PF01363">
    <property type="entry name" value="FYVE"/>
    <property type="match status" value="1"/>
</dbReference>
<dbReference type="Pfam" id="PF00118">
    <property type="entry name" value="Cpn60_TCP1"/>
    <property type="match status" value="1"/>
</dbReference>
<feature type="region of interest" description="Disordered" evidence="11">
    <location>
        <begin position="263"/>
        <end position="314"/>
    </location>
</feature>
<keyword evidence="3" id="KW-0479">Metal-binding</keyword>
<dbReference type="STRING" id="1344416.A0A139AWJ0"/>
<keyword evidence="4 10" id="KW-0547">Nucleotide-binding</keyword>
<dbReference type="GO" id="GO:0046854">
    <property type="term" value="P:phosphatidylinositol phosphate biosynthetic process"/>
    <property type="evidence" value="ECO:0007669"/>
    <property type="project" value="TreeGrafter"/>
</dbReference>
<dbReference type="Gene3D" id="3.50.7.10">
    <property type="entry name" value="GroEL"/>
    <property type="match status" value="1"/>
</dbReference>
<dbReference type="EMBL" id="KQ965734">
    <property type="protein sequence ID" value="KXS20835.1"/>
    <property type="molecule type" value="Genomic_DNA"/>
</dbReference>
<dbReference type="InterPro" id="IPR011011">
    <property type="entry name" value="Znf_FYVE_PHD"/>
</dbReference>
<feature type="region of interest" description="Disordered" evidence="11">
    <location>
        <begin position="1369"/>
        <end position="1399"/>
    </location>
</feature>
<dbReference type="SMART" id="SM00330">
    <property type="entry name" value="PIPKc"/>
    <property type="match status" value="1"/>
</dbReference>
<dbReference type="GO" id="GO:0010008">
    <property type="term" value="C:endosome membrane"/>
    <property type="evidence" value="ECO:0007669"/>
    <property type="project" value="TreeGrafter"/>
</dbReference>
<evidence type="ECO:0000256" key="3">
    <source>
        <dbReference type="ARBA" id="ARBA00022723"/>
    </source>
</evidence>
<dbReference type="Proteomes" id="UP000070544">
    <property type="component" value="Unassembled WGS sequence"/>
</dbReference>
<evidence type="ECO:0000256" key="10">
    <source>
        <dbReference type="PROSITE-ProRule" id="PRU00781"/>
    </source>
</evidence>
<evidence type="ECO:0000259" key="13">
    <source>
        <dbReference type="PROSITE" id="PS51455"/>
    </source>
</evidence>
<dbReference type="SUPFAM" id="SSF57903">
    <property type="entry name" value="FYVE/PHD zinc finger"/>
    <property type="match status" value="1"/>
</dbReference>
<keyword evidence="7" id="KW-0862">Zinc</keyword>
<feature type="domain" description="PIPK" evidence="13">
    <location>
        <begin position="1481"/>
        <end position="1812"/>
    </location>
</feature>
<feature type="compositionally biased region" description="Basic and acidic residues" evidence="11">
    <location>
        <begin position="1369"/>
        <end position="1395"/>
    </location>
</feature>
<dbReference type="SUPFAM" id="SSF56104">
    <property type="entry name" value="SAICAR synthase-like"/>
    <property type="match status" value="1"/>
</dbReference>
<evidence type="ECO:0000256" key="6">
    <source>
        <dbReference type="ARBA" id="ARBA00022777"/>
    </source>
</evidence>
<dbReference type="InterPro" id="IPR013083">
    <property type="entry name" value="Znf_RING/FYVE/PHD"/>
</dbReference>
<dbReference type="CDD" id="cd03334">
    <property type="entry name" value="Fab1_TCP"/>
    <property type="match status" value="1"/>
</dbReference>
<dbReference type="InterPro" id="IPR002423">
    <property type="entry name" value="Cpn60/GroEL/TCP-1"/>
</dbReference>
<feature type="compositionally biased region" description="Basic and acidic residues" evidence="11">
    <location>
        <begin position="1098"/>
        <end position="1112"/>
    </location>
</feature>
<reference evidence="14 15" key="1">
    <citation type="journal article" date="2015" name="Genome Biol. Evol.">
        <title>Phylogenomic analyses indicate that early fungi evolved digesting cell walls of algal ancestors of land plants.</title>
        <authorList>
            <person name="Chang Y."/>
            <person name="Wang S."/>
            <person name="Sekimoto S."/>
            <person name="Aerts A.L."/>
            <person name="Choi C."/>
            <person name="Clum A."/>
            <person name="LaButti K.M."/>
            <person name="Lindquist E.A."/>
            <person name="Yee Ngan C."/>
            <person name="Ohm R.A."/>
            <person name="Salamov A.A."/>
            <person name="Grigoriev I.V."/>
            <person name="Spatafora J.W."/>
            <person name="Berbee M.L."/>
        </authorList>
    </citation>
    <scope>NUCLEOTIDE SEQUENCE [LARGE SCALE GENOMIC DNA]</scope>
    <source>
        <strain evidence="14 15">JEL478</strain>
    </source>
</reference>
<dbReference type="GO" id="GO:0000329">
    <property type="term" value="C:fungal-type vacuole membrane"/>
    <property type="evidence" value="ECO:0007669"/>
    <property type="project" value="TreeGrafter"/>
</dbReference>
<protein>
    <recommendedName>
        <fullName evidence="1">1-phosphatidylinositol-3-phosphate 5-kinase</fullName>
        <ecNumber evidence="1">2.7.1.150</ecNumber>
    </recommendedName>
</protein>
<gene>
    <name evidence="14" type="ORF">M427DRAFT_119374</name>
</gene>
<dbReference type="FunFam" id="3.50.7.10:FF:000007">
    <property type="entry name" value="1-phosphatidylinositol 3-phosphate 5-kinase isoform X1"/>
    <property type="match status" value="1"/>
</dbReference>
<dbReference type="InterPro" id="IPR027484">
    <property type="entry name" value="PInositol-4-P-5-kinase_N"/>
</dbReference>
<dbReference type="GO" id="GO:0000285">
    <property type="term" value="F:1-phosphatidylinositol-3-phosphate 5-kinase activity"/>
    <property type="evidence" value="ECO:0007669"/>
    <property type="project" value="UniProtKB-EC"/>
</dbReference>
<dbReference type="FunFam" id="3.30.810.10:FF:000001">
    <property type="entry name" value="1-phosphatidylinositol 3-phosphate 5-kinase FAB1"/>
    <property type="match status" value="1"/>
</dbReference>
<feature type="region of interest" description="Disordered" evidence="11">
    <location>
        <begin position="1231"/>
        <end position="1253"/>
    </location>
</feature>
<evidence type="ECO:0000256" key="1">
    <source>
        <dbReference type="ARBA" id="ARBA00012009"/>
    </source>
</evidence>
<dbReference type="InterPro" id="IPR017455">
    <property type="entry name" value="Znf_FYVE-rel"/>
</dbReference>
<dbReference type="InterPro" id="IPR002498">
    <property type="entry name" value="PInositol-4-P-4/5-kinase_core"/>
</dbReference>
<dbReference type="EC" id="2.7.1.150" evidence="1"/>
<name>A0A139AWJ0_GONPJ</name>
<organism evidence="14 15">
    <name type="scientific">Gonapodya prolifera (strain JEL478)</name>
    <name type="common">Monoblepharis prolifera</name>
    <dbReference type="NCBI Taxonomy" id="1344416"/>
    <lineage>
        <taxon>Eukaryota</taxon>
        <taxon>Fungi</taxon>
        <taxon>Fungi incertae sedis</taxon>
        <taxon>Chytridiomycota</taxon>
        <taxon>Chytridiomycota incertae sedis</taxon>
        <taxon>Monoblepharidomycetes</taxon>
        <taxon>Monoblepharidales</taxon>
        <taxon>Gonapodyaceae</taxon>
        <taxon>Gonapodya</taxon>
    </lineage>
</organism>
<dbReference type="OMA" id="QSVWNDT"/>
<evidence type="ECO:0000259" key="12">
    <source>
        <dbReference type="PROSITE" id="PS50178"/>
    </source>
</evidence>
<dbReference type="InterPro" id="IPR044769">
    <property type="entry name" value="PIKfyve_PIPKc"/>
</dbReference>
<dbReference type="Pfam" id="PF01504">
    <property type="entry name" value="PIP5K"/>
    <property type="match status" value="1"/>
</dbReference>
<feature type="domain" description="FYVE-type" evidence="12">
    <location>
        <begin position="34"/>
        <end position="94"/>
    </location>
</feature>
<dbReference type="PROSITE" id="PS50178">
    <property type="entry name" value="ZF_FYVE"/>
    <property type="match status" value="1"/>
</dbReference>
<feature type="region of interest" description="Disordered" evidence="11">
    <location>
        <begin position="100"/>
        <end position="119"/>
    </location>
</feature>
<evidence type="ECO:0000256" key="11">
    <source>
        <dbReference type="SAM" id="MobiDB-lite"/>
    </source>
</evidence>
<evidence type="ECO:0000256" key="9">
    <source>
        <dbReference type="PROSITE-ProRule" id="PRU00091"/>
    </source>
</evidence>
<sequence length="1837" mass="206786">MSMESTSTTKDMSYVKRFMAAGSEDAMRRYWMKDETAKECSACNLPFNILRRRHHCRICGRIFCNSCASTIISGERFGYNGSMRVCDYCKKVLDTSDSASSLLDGQSPPPTSSLKASPSTQQIAAASGNPVEMSFPVAKRVPSATVSDVAGNESPIYRMFGMGGSRSRGNNGSDIALADNASIIETTLAEDLVAAARAPSQLGSELEVPHEDDDLDRYHNRSALTAWTTTDSIVSGRGGRATPASYRPTSAMAGDFFSDDENTFELARPTSPNSRPLTREDSRRSTTRSSLKRRLRARASGSTGGGKGIPRSYSGQLDEDHYQMGTPINELHPPQPPDQGRGLGHRYRQSTSDIASIHEVVWPPASIGFMRHLLNQLLQDDGIDPSTGWADIVLNLVTTAGERLRPNVRDGDEMDIRHYLKIKTIPGGRPRESGYINGVVFSKSVAHKAMMRRVSPVRVLLLKFALEYQRDGEIRFLSLDPVLAQEREYLRNLVARIADLEPDVVLVEKAVSRLALEFLLDQNIIVAHNVKEEVLLKVARATRAQVVKSVGELSSRTVLGTCETFDVKMFPDPHLKGGHKSYLVFSGGQKELQGTIVFRGGEVELLKRIKVITNFLLYAIYNLRLESSMLRDENLVLPWIGDADPGALHPDASSGVSDGNTMIESGPEPGSPREEGAVDEFEYYDDYSTKVKDARKRFEGRVFSVTPNIRFEPPYLIGKILRELERYEDDYDEAYVSTMDVDLNMQLLNSYFSFPGLLDPLGHQNLLVLFSISSTVTRNICQEPVCQRILYYGAYPIPEAANEVPTQDVTLGGLIESLVSSASTICPTKGCGRPYLDHIRRYSHGNGRVSITLRKRSAPPPGHRDGILMWNSCRMCDKETVPTPMSNEASRYSFGKFLELMFYARGIHLSMDSCEHDPTKDRLFSFAKGDVVIVFEYDDVLLWEVTPPPLRTSWNMRKLSQNKQGDYNALHQAITRYYDSMAERVKMTNVNDLLVGLGSKLLECKNQLSDFSRRIANEKKAMLDELLDLSHSSLDYDYLTIWSIAPKLNAKVKQWDENFDRLARTFFQPDPRELSRVAGMRYLRKVFTDRLEVAGERTFEDDTKEDHIDRTQLPKLSSSPTDREFEDGISVYSDAQSSPGTDRDDATTNTNFEDPYENGYDGGPADQISLSSSKFRLDRPTVRGRLPSLRPPSPGSMRPTYMDDDCSVSTNDTGSQVVPITRYRTVQQSSNSISSRFTKGSAIDGPLELGTPRWEPPGADMFEWNDANSDMAREPSISSQRRSLRMMEIDNRRDRDFDMTRQPHTLTSTFSGVSATAASEESAPSLGLGFGQFDDSEELQERYVDIRSTEASEFDFALGRDDDSLRCNRREKDSSETSLKDPEADRAERYEDSRPSGEFNDITGVLTTQSTNVEGVKEKMSLMKTVQALWNGSSVNWSPIDYPFAQTDHVIDSADPHDDIVYPVNIVREDEPSSIISATLASDDFQRKMESLRHSSAVHSDPEAVEEDVKGSQMSDNLEDEIDFEVQIEKVLRRKSPGHHLRYQSAQGAAKFWCNAFWAEQFDALRAICGCDLDQFIQSLSRCVKWESVGGKSGSAFLKTRDDRFILKELSRPEMNAFIKFAPEYFTFMADAIFENLPTMLAKIYGVYRIGFTNTTTGKSFKMELLVMENLFYNRNLSKLFDLKGSIRNRHVQATGRGGEVLLDENLIELSRENPMLIRPHAYRLLKTGVWNDCLFLGKHNVMDYSLLVGVDEENQELVVGIVDFIRTYTWDKRLETWVKETGLLGGTGLTPTIVTPKQYKRRFRDAMMRYFQMVPDKWHWWEKARKEDRPADGDGD</sequence>
<evidence type="ECO:0000256" key="2">
    <source>
        <dbReference type="ARBA" id="ARBA00022679"/>
    </source>
</evidence>
<dbReference type="InterPro" id="IPR000306">
    <property type="entry name" value="Znf_FYVE"/>
</dbReference>
<evidence type="ECO:0000313" key="14">
    <source>
        <dbReference type="EMBL" id="KXS20835.1"/>
    </source>
</evidence>
<dbReference type="InterPro" id="IPR027483">
    <property type="entry name" value="PInositol-4-P-4/5-kinase_C_sf"/>
</dbReference>
<dbReference type="Gene3D" id="3.30.810.10">
    <property type="entry name" value="2-Layer Sandwich"/>
    <property type="match status" value="1"/>
</dbReference>
<dbReference type="PANTHER" id="PTHR45748:SF7">
    <property type="entry name" value="1-PHOSPHATIDYLINOSITOL 3-PHOSPHATE 5-KINASE-RELATED"/>
    <property type="match status" value="1"/>
</dbReference>
<dbReference type="PROSITE" id="PS51455">
    <property type="entry name" value="PIPK"/>
    <property type="match status" value="1"/>
</dbReference>
<dbReference type="Gene3D" id="3.30.800.10">
    <property type="entry name" value="Phosphatidylinositol Phosphate Kinase II Beta"/>
    <property type="match status" value="1"/>
</dbReference>
<dbReference type="OrthoDB" id="158357at2759"/>
<dbReference type="Gene3D" id="3.30.40.10">
    <property type="entry name" value="Zinc/RING finger domain, C3HC4 (zinc finger)"/>
    <property type="match status" value="1"/>
</dbReference>
<dbReference type="GO" id="GO:0008270">
    <property type="term" value="F:zinc ion binding"/>
    <property type="evidence" value="ECO:0007669"/>
    <property type="project" value="UniProtKB-KW"/>
</dbReference>
<dbReference type="PANTHER" id="PTHR45748">
    <property type="entry name" value="1-PHOSPHATIDYLINOSITOL 3-PHOSPHATE 5-KINASE-RELATED"/>
    <property type="match status" value="1"/>
</dbReference>
<dbReference type="SUPFAM" id="SSF52029">
    <property type="entry name" value="GroEL apical domain-like"/>
    <property type="match status" value="1"/>
</dbReference>
<keyword evidence="8 10" id="KW-0067">ATP-binding</keyword>
<dbReference type="GO" id="GO:0005524">
    <property type="term" value="F:ATP binding"/>
    <property type="evidence" value="ECO:0007669"/>
    <property type="project" value="UniProtKB-UniRule"/>
</dbReference>
<dbReference type="CDD" id="cd17300">
    <property type="entry name" value="PIPKc_PIKfyve"/>
    <property type="match status" value="1"/>
</dbReference>
<evidence type="ECO:0000256" key="4">
    <source>
        <dbReference type="ARBA" id="ARBA00022741"/>
    </source>
</evidence>
<evidence type="ECO:0000256" key="8">
    <source>
        <dbReference type="ARBA" id="ARBA00022840"/>
    </source>
</evidence>
<evidence type="ECO:0000256" key="5">
    <source>
        <dbReference type="ARBA" id="ARBA00022771"/>
    </source>
</evidence>
<keyword evidence="15" id="KW-1185">Reference proteome</keyword>
<dbReference type="SMART" id="SM00064">
    <property type="entry name" value="FYVE"/>
    <property type="match status" value="1"/>
</dbReference>
<proteinExistence type="predicted"/>
<keyword evidence="6 10" id="KW-0418">Kinase</keyword>
<keyword evidence="2 10" id="KW-0808">Transferase</keyword>
<dbReference type="InterPro" id="IPR027409">
    <property type="entry name" value="GroEL-like_apical_dom_sf"/>
</dbReference>
<accession>A0A139AWJ0</accession>
<evidence type="ECO:0000313" key="15">
    <source>
        <dbReference type="Proteomes" id="UP000070544"/>
    </source>
</evidence>
<keyword evidence="5 9" id="KW-0863">Zinc-finger</keyword>
<evidence type="ECO:0000256" key="7">
    <source>
        <dbReference type="ARBA" id="ARBA00022833"/>
    </source>
</evidence>